<evidence type="ECO:0000313" key="2">
    <source>
        <dbReference type="EMBL" id="KAF2022780.1"/>
    </source>
</evidence>
<organism evidence="2 3">
    <name type="scientific">Setomelanomma holmii</name>
    <dbReference type="NCBI Taxonomy" id="210430"/>
    <lineage>
        <taxon>Eukaryota</taxon>
        <taxon>Fungi</taxon>
        <taxon>Dikarya</taxon>
        <taxon>Ascomycota</taxon>
        <taxon>Pezizomycotina</taxon>
        <taxon>Dothideomycetes</taxon>
        <taxon>Pleosporomycetidae</taxon>
        <taxon>Pleosporales</taxon>
        <taxon>Pleosporineae</taxon>
        <taxon>Phaeosphaeriaceae</taxon>
        <taxon>Setomelanomma</taxon>
    </lineage>
</organism>
<evidence type="ECO:0000313" key="3">
    <source>
        <dbReference type="Proteomes" id="UP000799777"/>
    </source>
</evidence>
<feature type="compositionally biased region" description="Low complexity" evidence="1">
    <location>
        <begin position="16"/>
        <end position="25"/>
    </location>
</feature>
<proteinExistence type="predicted"/>
<protein>
    <submittedName>
        <fullName evidence="2">Uncharacterized protein</fullName>
    </submittedName>
</protein>
<dbReference type="OrthoDB" id="674604at2759"/>
<name>A0A9P4GVK0_9PLEO</name>
<dbReference type="AlphaFoldDB" id="A0A9P4GVK0"/>
<sequence length="196" mass="21679">MILQLSLEASTSSRQPEASSASTEPAPAVAQCLEVVAEGTNPTVDIVAVHGLHRHLEKTWAAGNGGNWLRDLLSDDLPNARATFLLAFCAAADGIFEQRCRMLVQSLEGLSLALATTGAYLYQVSTTFADYLRLYNASWPRLQQKAPEQLSYEDRAPYSTHIEKAWGLEHSTVNNLDNLYCKLDRLDEAEKMFQCT</sequence>
<dbReference type="Proteomes" id="UP000799777">
    <property type="component" value="Unassembled WGS sequence"/>
</dbReference>
<dbReference type="EMBL" id="ML978443">
    <property type="protein sequence ID" value="KAF2022780.1"/>
    <property type="molecule type" value="Genomic_DNA"/>
</dbReference>
<comment type="caution">
    <text evidence="2">The sequence shown here is derived from an EMBL/GenBank/DDBJ whole genome shotgun (WGS) entry which is preliminary data.</text>
</comment>
<accession>A0A9P4GVK0</accession>
<feature type="region of interest" description="Disordered" evidence="1">
    <location>
        <begin position="1"/>
        <end position="25"/>
    </location>
</feature>
<keyword evidence="3" id="KW-1185">Reference proteome</keyword>
<reference evidence="2" key="1">
    <citation type="journal article" date="2020" name="Stud. Mycol.">
        <title>101 Dothideomycetes genomes: a test case for predicting lifestyles and emergence of pathogens.</title>
        <authorList>
            <person name="Haridas S."/>
            <person name="Albert R."/>
            <person name="Binder M."/>
            <person name="Bloem J."/>
            <person name="Labutti K."/>
            <person name="Salamov A."/>
            <person name="Andreopoulos B."/>
            <person name="Baker S."/>
            <person name="Barry K."/>
            <person name="Bills G."/>
            <person name="Bluhm B."/>
            <person name="Cannon C."/>
            <person name="Castanera R."/>
            <person name="Culley D."/>
            <person name="Daum C."/>
            <person name="Ezra D."/>
            <person name="Gonzalez J."/>
            <person name="Henrissat B."/>
            <person name="Kuo A."/>
            <person name="Liang C."/>
            <person name="Lipzen A."/>
            <person name="Lutzoni F."/>
            <person name="Magnuson J."/>
            <person name="Mondo S."/>
            <person name="Nolan M."/>
            <person name="Ohm R."/>
            <person name="Pangilinan J."/>
            <person name="Park H.-J."/>
            <person name="Ramirez L."/>
            <person name="Alfaro M."/>
            <person name="Sun H."/>
            <person name="Tritt A."/>
            <person name="Yoshinaga Y."/>
            <person name="Zwiers L.-H."/>
            <person name="Turgeon B."/>
            <person name="Goodwin S."/>
            <person name="Spatafora J."/>
            <person name="Crous P."/>
            <person name="Grigoriev I."/>
        </authorList>
    </citation>
    <scope>NUCLEOTIDE SEQUENCE</scope>
    <source>
        <strain evidence="2">CBS 110217</strain>
    </source>
</reference>
<gene>
    <name evidence="2" type="ORF">EK21DRAFT_119395</name>
</gene>
<evidence type="ECO:0000256" key="1">
    <source>
        <dbReference type="SAM" id="MobiDB-lite"/>
    </source>
</evidence>